<evidence type="ECO:0000313" key="1">
    <source>
        <dbReference type="EMBL" id="NEN80285.1"/>
    </source>
</evidence>
<evidence type="ECO:0000313" key="2">
    <source>
        <dbReference type="Proteomes" id="UP000468687"/>
    </source>
</evidence>
<name>A0A6P0HTA6_9ACTN</name>
<dbReference type="RefSeq" id="WP_163774080.1">
    <property type="nucleotide sequence ID" value="NZ_JAAGXA010000017.1"/>
</dbReference>
<dbReference type="InterPro" id="IPR023846">
    <property type="entry name" value="CHP04042_MSMEG0570"/>
</dbReference>
<reference evidence="1 2" key="1">
    <citation type="journal article" date="2014" name="Int. J. Syst. Evol. Microbiol.">
        <title>Nocardioides zeae sp. nov., isolated from the stem of Zea mays.</title>
        <authorList>
            <person name="Glaeser S.P."/>
            <person name="McInroy J.A."/>
            <person name="Busse H.J."/>
            <person name="Kampfer P."/>
        </authorList>
    </citation>
    <scope>NUCLEOTIDE SEQUENCE [LARGE SCALE GENOMIC DNA]</scope>
    <source>
        <strain evidence="1 2">JCM 30728</strain>
    </source>
</reference>
<gene>
    <name evidence="1" type="ORF">G3T38_18670</name>
</gene>
<protein>
    <submittedName>
        <fullName evidence="1">MSMEG_0570 family nitrogen starvation response protein</fullName>
    </submittedName>
</protein>
<proteinExistence type="predicted"/>
<dbReference type="NCBIfam" id="TIGR04042">
    <property type="entry name" value="MSMEG_0570_fam"/>
    <property type="match status" value="1"/>
</dbReference>
<accession>A0A6P0HTA6</accession>
<organism evidence="1 2">
    <name type="scientific">Nocardioides zeae</name>
    <dbReference type="NCBI Taxonomy" id="1457234"/>
    <lineage>
        <taxon>Bacteria</taxon>
        <taxon>Bacillati</taxon>
        <taxon>Actinomycetota</taxon>
        <taxon>Actinomycetes</taxon>
        <taxon>Propionibacteriales</taxon>
        <taxon>Nocardioidaceae</taxon>
        <taxon>Nocardioides</taxon>
    </lineage>
</organism>
<sequence>MPEATFTVRWPDGAVTDCWSPSLVVHDHLDEGATYTVAEFTRRSATALAEGSERVRQKFGFACTASAASLDRIELRAATHAPDAEVEVLRLFPPLPASLSQEAPR</sequence>
<dbReference type="Proteomes" id="UP000468687">
    <property type="component" value="Unassembled WGS sequence"/>
</dbReference>
<dbReference type="EMBL" id="JAAGXA010000017">
    <property type="protein sequence ID" value="NEN80285.1"/>
    <property type="molecule type" value="Genomic_DNA"/>
</dbReference>
<keyword evidence="2" id="KW-1185">Reference proteome</keyword>
<comment type="caution">
    <text evidence="1">The sequence shown here is derived from an EMBL/GenBank/DDBJ whole genome shotgun (WGS) entry which is preliminary data.</text>
</comment>
<dbReference type="AlphaFoldDB" id="A0A6P0HTA6"/>